<dbReference type="PANTHER" id="PTHR44366">
    <property type="entry name" value="UDP-N-ACETYLGLUCOSAMINE--PEPTIDE N-ACETYLGLUCOSAMINYLTRANSFERASE 110 KDA SUBUNIT"/>
    <property type="match status" value="1"/>
</dbReference>
<name>A0A0P1G249_9RHOB</name>
<dbReference type="Pfam" id="PF13844">
    <property type="entry name" value="Glyco_transf_41"/>
    <property type="match status" value="2"/>
</dbReference>
<keyword evidence="2 6" id="KW-0808">Transferase</keyword>
<evidence type="ECO:0000256" key="4">
    <source>
        <dbReference type="ARBA" id="ARBA00022803"/>
    </source>
</evidence>
<evidence type="ECO:0000313" key="7">
    <source>
        <dbReference type="Proteomes" id="UP000052022"/>
    </source>
</evidence>
<evidence type="ECO:0000259" key="5">
    <source>
        <dbReference type="Pfam" id="PF13844"/>
    </source>
</evidence>
<dbReference type="PANTHER" id="PTHR44366:SF1">
    <property type="entry name" value="UDP-N-ACETYLGLUCOSAMINE--PEPTIDE N-ACETYLGLUCOSAMINYLTRANSFERASE 110 KDA SUBUNIT"/>
    <property type="match status" value="1"/>
</dbReference>
<dbReference type="SUPFAM" id="SSF53756">
    <property type="entry name" value="UDP-Glycosyltransferase/glycogen phosphorylase"/>
    <property type="match status" value="1"/>
</dbReference>
<evidence type="ECO:0000256" key="1">
    <source>
        <dbReference type="ARBA" id="ARBA00004922"/>
    </source>
</evidence>
<dbReference type="GO" id="GO:0097363">
    <property type="term" value="F:protein O-acetylglucosaminyltransferase activity"/>
    <property type="evidence" value="ECO:0007669"/>
    <property type="project" value="TreeGrafter"/>
</dbReference>
<dbReference type="OrthoDB" id="146908at2"/>
<evidence type="ECO:0000256" key="3">
    <source>
        <dbReference type="ARBA" id="ARBA00022737"/>
    </source>
</evidence>
<evidence type="ECO:0000313" key="6">
    <source>
        <dbReference type="EMBL" id="CUH75742.1"/>
    </source>
</evidence>
<dbReference type="InterPro" id="IPR037919">
    <property type="entry name" value="OGT"/>
</dbReference>
<feature type="domain" description="O-GlcNAc transferase C-terminal" evidence="5">
    <location>
        <begin position="351"/>
        <end position="534"/>
    </location>
</feature>
<gene>
    <name evidence="6" type="ORF">TRM7557_00537</name>
</gene>
<organism evidence="6 7">
    <name type="scientific">Tritonibacter multivorans</name>
    <dbReference type="NCBI Taxonomy" id="928856"/>
    <lineage>
        <taxon>Bacteria</taxon>
        <taxon>Pseudomonadati</taxon>
        <taxon>Pseudomonadota</taxon>
        <taxon>Alphaproteobacteria</taxon>
        <taxon>Rhodobacterales</taxon>
        <taxon>Paracoccaceae</taxon>
        <taxon>Tritonibacter</taxon>
    </lineage>
</organism>
<keyword evidence="4" id="KW-0802">TPR repeat</keyword>
<dbReference type="SUPFAM" id="SSF48452">
    <property type="entry name" value="TPR-like"/>
    <property type="match status" value="1"/>
</dbReference>
<dbReference type="Gene3D" id="3.40.50.11380">
    <property type="match status" value="1"/>
</dbReference>
<proteinExistence type="predicted"/>
<dbReference type="STRING" id="928856.SAMN04488049_103245"/>
<keyword evidence="3" id="KW-0677">Repeat</keyword>
<dbReference type="Gene3D" id="1.25.40.10">
    <property type="entry name" value="Tetratricopeptide repeat domain"/>
    <property type="match status" value="1"/>
</dbReference>
<dbReference type="RefSeq" id="WP_058288665.1">
    <property type="nucleotide sequence ID" value="NZ_FOMC01000003.1"/>
</dbReference>
<reference evidence="6 7" key="1">
    <citation type="submission" date="2015-09" db="EMBL/GenBank/DDBJ databases">
        <authorList>
            <consortium name="Swine Surveillance"/>
        </authorList>
    </citation>
    <scope>NUCLEOTIDE SEQUENCE [LARGE SCALE GENOMIC DNA]</scope>
    <source>
        <strain evidence="6 7">CECT 7557</strain>
    </source>
</reference>
<keyword evidence="7" id="KW-1185">Reference proteome</keyword>
<dbReference type="Gene3D" id="3.40.50.2000">
    <property type="entry name" value="Glycogen Phosphorylase B"/>
    <property type="match status" value="1"/>
</dbReference>
<sequence>MTIAFPQAFHAPVYNSAIAYLKARNFPMAEAHLRRSIAEEGATALSFHYLAQVLSQMGGRQKDALAPQAAALKLAPRHPVFIAALGLRLQDAGKEHEGLTLLEEALAIDPNNLLALPWALRLRRRFMLWTGQEQEDAALATLLNSDYQIDPLMLLTYVDDPLIQLKYAGLSAPRVAEKPMKAHAAHEKIRIGYFSADFYQHATMHLMKGLLREHDRDRFEFNIYDLKPVLTDTDSEFVREFADVYHDVSSLTADQIADLARKDEIDIAIDLKGQTKEARPEIFALRAAPVQISFLGFPGTSAMQAMDYMVADKMTIPEGDERYFSEKIMRMPGCYQPTDNARSPAQKGNLRQNFGLPEDKFIFANFNHPHKVGPREFAAWMRVLRETSNSVLLYFTGGSDLTAELARQATDHGVDPSRILTCGMIPQHEHLDRMAQVDLCLDCFAYNAHTTASDALWAGVPLLTLCGSQFSARVATSILSAAGIDGLSVTSENAFVDKAVALSQDPDATSALKAQIARNRESCSLFDTIAWTSNFEHLLEKAHARRVAGQPPAHLSV</sequence>
<accession>A0A0P1G249</accession>
<dbReference type="AlphaFoldDB" id="A0A0P1G249"/>
<comment type="pathway">
    <text evidence="1">Protein modification; protein glycosylation.</text>
</comment>
<dbReference type="Proteomes" id="UP000052022">
    <property type="component" value="Unassembled WGS sequence"/>
</dbReference>
<evidence type="ECO:0000256" key="2">
    <source>
        <dbReference type="ARBA" id="ARBA00022679"/>
    </source>
</evidence>
<protein>
    <submittedName>
        <fullName evidence="6">Putative O-linked N-acetylglucosamine transferase, SPINDLY family</fullName>
    </submittedName>
</protein>
<dbReference type="EMBL" id="CYSD01000012">
    <property type="protein sequence ID" value="CUH75742.1"/>
    <property type="molecule type" value="Genomic_DNA"/>
</dbReference>
<dbReference type="InterPro" id="IPR011990">
    <property type="entry name" value="TPR-like_helical_dom_sf"/>
</dbReference>
<dbReference type="InterPro" id="IPR029489">
    <property type="entry name" value="OGT/SEC/SPY_C"/>
</dbReference>
<feature type="domain" description="O-GlcNAc transferase C-terminal" evidence="5">
    <location>
        <begin position="181"/>
        <end position="336"/>
    </location>
</feature>
<dbReference type="GO" id="GO:0006493">
    <property type="term" value="P:protein O-linked glycosylation"/>
    <property type="evidence" value="ECO:0007669"/>
    <property type="project" value="InterPro"/>
</dbReference>